<organism evidence="2 3">
    <name type="scientific">Cupriavidus basilensis</name>
    <dbReference type="NCBI Taxonomy" id="68895"/>
    <lineage>
        <taxon>Bacteria</taxon>
        <taxon>Pseudomonadati</taxon>
        <taxon>Pseudomonadota</taxon>
        <taxon>Betaproteobacteria</taxon>
        <taxon>Burkholderiales</taxon>
        <taxon>Burkholderiaceae</taxon>
        <taxon>Cupriavidus</taxon>
    </lineage>
</organism>
<dbReference type="Proteomes" id="UP000031843">
    <property type="component" value="Chromosome secondary"/>
</dbReference>
<protein>
    <recommendedName>
        <fullName evidence="4">TrbC/VirB2 family protein</fullName>
    </recommendedName>
</protein>
<dbReference type="EMBL" id="CP010537">
    <property type="protein sequence ID" value="AJG22223.1"/>
    <property type="molecule type" value="Genomic_DNA"/>
</dbReference>
<gene>
    <name evidence="2" type="ORF">RR42_s0632</name>
</gene>
<accession>A0A0C4YGZ4</accession>
<dbReference type="RefSeq" id="WP_052494900.1">
    <property type="nucleotide sequence ID" value="NZ_CP010537.1"/>
</dbReference>
<feature type="transmembrane region" description="Helical" evidence="1">
    <location>
        <begin position="60"/>
        <end position="86"/>
    </location>
</feature>
<keyword evidence="1" id="KW-0812">Transmembrane</keyword>
<keyword evidence="1" id="KW-1133">Transmembrane helix</keyword>
<evidence type="ECO:0000313" key="3">
    <source>
        <dbReference type="Proteomes" id="UP000031843"/>
    </source>
</evidence>
<evidence type="ECO:0000256" key="1">
    <source>
        <dbReference type="SAM" id="Phobius"/>
    </source>
</evidence>
<proteinExistence type="predicted"/>
<name>A0A0C4YGZ4_9BURK</name>
<feature type="transmembrane region" description="Helical" evidence="1">
    <location>
        <begin position="28"/>
        <end position="48"/>
    </location>
</feature>
<dbReference type="STRING" id="68895.RR42_s0632"/>
<reference evidence="2 3" key="1">
    <citation type="journal article" date="2015" name="Genome Announc.">
        <title>Complete Genome Sequence of Cupriavidus basilensis 4G11, Isolated from the Oak Ridge Field Research Center Site.</title>
        <authorList>
            <person name="Ray J."/>
            <person name="Waters R.J."/>
            <person name="Skerker J.M."/>
            <person name="Kuehl J.V."/>
            <person name="Price M.N."/>
            <person name="Huang J."/>
            <person name="Chakraborty R."/>
            <person name="Arkin A.P."/>
            <person name="Deutschbauer A."/>
        </authorList>
    </citation>
    <scope>NUCLEOTIDE SEQUENCE [LARGE SCALE GENOMIC DNA]</scope>
    <source>
        <strain evidence="2">4G11</strain>
    </source>
</reference>
<sequence length="119" mass="12682">MQLTVQSEVHFADRLVARTCDALVRHRVAIFAALLLLLAMTALAVKAGTTGAEYKAAYEYFVGLITGYPGKIAAIMIGLGGVLMSWSKGSPLWFAGAILIGIVIWNLPTIIDGIFTATI</sequence>
<keyword evidence="1" id="KW-0472">Membrane</keyword>
<evidence type="ECO:0000313" key="2">
    <source>
        <dbReference type="EMBL" id="AJG22223.1"/>
    </source>
</evidence>
<dbReference type="KEGG" id="cbw:RR42_s0632"/>
<feature type="transmembrane region" description="Helical" evidence="1">
    <location>
        <begin position="92"/>
        <end position="115"/>
    </location>
</feature>
<evidence type="ECO:0008006" key="4">
    <source>
        <dbReference type="Google" id="ProtNLM"/>
    </source>
</evidence>
<keyword evidence="3" id="KW-1185">Reference proteome</keyword>
<dbReference type="AlphaFoldDB" id="A0A0C4YGZ4"/>